<name>A0AAD7FW55_9AGAR</name>
<proteinExistence type="predicted"/>
<dbReference type="EMBL" id="JARKIF010000004">
    <property type="protein sequence ID" value="KAJ7642140.1"/>
    <property type="molecule type" value="Genomic_DNA"/>
</dbReference>
<protein>
    <recommendedName>
        <fullName evidence="4">F-box domain-containing protein</fullName>
    </recommendedName>
</protein>
<reference evidence="2" key="1">
    <citation type="submission" date="2023-03" db="EMBL/GenBank/DDBJ databases">
        <title>Massive genome expansion in bonnet fungi (Mycena s.s.) driven by repeated elements and novel gene families across ecological guilds.</title>
        <authorList>
            <consortium name="Lawrence Berkeley National Laboratory"/>
            <person name="Harder C.B."/>
            <person name="Miyauchi S."/>
            <person name="Viragh M."/>
            <person name="Kuo A."/>
            <person name="Thoen E."/>
            <person name="Andreopoulos B."/>
            <person name="Lu D."/>
            <person name="Skrede I."/>
            <person name="Drula E."/>
            <person name="Henrissat B."/>
            <person name="Morin E."/>
            <person name="Kohler A."/>
            <person name="Barry K."/>
            <person name="LaButti K."/>
            <person name="Morin E."/>
            <person name="Salamov A."/>
            <person name="Lipzen A."/>
            <person name="Mereny Z."/>
            <person name="Hegedus B."/>
            <person name="Baldrian P."/>
            <person name="Stursova M."/>
            <person name="Weitz H."/>
            <person name="Taylor A."/>
            <person name="Grigoriev I.V."/>
            <person name="Nagy L.G."/>
            <person name="Martin F."/>
            <person name="Kauserud H."/>
        </authorList>
    </citation>
    <scope>NUCLEOTIDE SEQUENCE</scope>
    <source>
        <strain evidence="2">9284</strain>
    </source>
</reference>
<evidence type="ECO:0008006" key="4">
    <source>
        <dbReference type="Google" id="ProtNLM"/>
    </source>
</evidence>
<sequence length="393" mass="43804">MTVGEAEEGSQPSLAGVVVDDGGGSEGVTIWRRNKITPPHCLSQSQQDIVDHIDDQADRLRCSLVSHTWLAFCRKELKFTVSGAPDISTLVQLVARSSNTLASAISELRLKRAIIDPLLPHFGDFTRLSVLVLECCTLVDTPIPSLPSLTDLTLSAVAFNWYDVFGASMAGLPRLERLGLASIGCGPYRSPMHHPLPVFNLVQLKLGFHFATNVDERIVFSFRPQTLIVAQTWPFPIIEKYLRWLGPDLQTLQFSDVEPRYDICLLDFSVNVNLEHFLIDSALQVHVLRLQQGQPTIDRVTVTTIFLILLNNLAMQATGLRKISLQARQAEESSVWDQDIFALTVLLRTPPFVGLRQIRVVVGADERSEVPGLEAVLRQRPAFADELFVYVEE</sequence>
<dbReference type="SUPFAM" id="SSF52047">
    <property type="entry name" value="RNI-like"/>
    <property type="match status" value="1"/>
</dbReference>
<evidence type="ECO:0000313" key="2">
    <source>
        <dbReference type="EMBL" id="KAJ7642140.1"/>
    </source>
</evidence>
<gene>
    <name evidence="2" type="ORF">FB45DRAFT_1126446</name>
</gene>
<dbReference type="AlphaFoldDB" id="A0AAD7FW55"/>
<organism evidence="2 3">
    <name type="scientific">Roridomyces roridus</name>
    <dbReference type="NCBI Taxonomy" id="1738132"/>
    <lineage>
        <taxon>Eukaryota</taxon>
        <taxon>Fungi</taxon>
        <taxon>Dikarya</taxon>
        <taxon>Basidiomycota</taxon>
        <taxon>Agaricomycotina</taxon>
        <taxon>Agaricomycetes</taxon>
        <taxon>Agaricomycetidae</taxon>
        <taxon>Agaricales</taxon>
        <taxon>Marasmiineae</taxon>
        <taxon>Mycenaceae</taxon>
        <taxon>Roridomyces</taxon>
    </lineage>
</organism>
<dbReference type="Proteomes" id="UP001221142">
    <property type="component" value="Unassembled WGS sequence"/>
</dbReference>
<comment type="caution">
    <text evidence="2">The sequence shown here is derived from an EMBL/GenBank/DDBJ whole genome shotgun (WGS) entry which is preliminary data.</text>
</comment>
<evidence type="ECO:0000313" key="3">
    <source>
        <dbReference type="Proteomes" id="UP001221142"/>
    </source>
</evidence>
<accession>A0AAD7FW55</accession>
<keyword evidence="3" id="KW-1185">Reference proteome</keyword>
<evidence type="ECO:0000256" key="1">
    <source>
        <dbReference type="SAM" id="MobiDB-lite"/>
    </source>
</evidence>
<feature type="region of interest" description="Disordered" evidence="1">
    <location>
        <begin position="1"/>
        <end position="20"/>
    </location>
</feature>